<sequence>MKNICNCEDLKRIKVEADIGADPIWCAVCHYNVELDVFPISDSLKQDFHDWVSRFGEWVDWETDTLTTDGKVKEKQHNSEGEFLTKRLKQELGETYEIEFIASKMYETYE</sequence>
<keyword evidence="1" id="KW-0614">Plasmid</keyword>
<dbReference type="RefSeq" id="WP_024127824.1">
    <property type="nucleotide sequence ID" value="NC_023287.1"/>
</dbReference>
<dbReference type="EMBL" id="KF648874">
    <property type="protein sequence ID" value="AHE40555.1"/>
    <property type="molecule type" value="Genomic_DNA"/>
</dbReference>
<organism evidence="1">
    <name type="scientific">Exiguobacterium sp. S3-2</name>
    <dbReference type="NCBI Taxonomy" id="1389960"/>
    <lineage>
        <taxon>Bacteria</taxon>
        <taxon>Bacillati</taxon>
        <taxon>Bacillota</taxon>
        <taxon>Bacilli</taxon>
        <taxon>Bacillales</taxon>
        <taxon>Bacillales Family XII. Incertae Sedis</taxon>
        <taxon>Exiguobacterium</taxon>
    </lineage>
</organism>
<geneLocation type="plasmid" evidence="1">
    <name>pMC1</name>
</geneLocation>
<accession>V9Z512</accession>
<evidence type="ECO:0000313" key="1">
    <source>
        <dbReference type="EMBL" id="AHE40555.1"/>
    </source>
</evidence>
<protein>
    <submittedName>
        <fullName evidence="1">Uncharacterized protein</fullName>
    </submittedName>
</protein>
<proteinExistence type="predicted"/>
<dbReference type="AlphaFoldDB" id="V9Z512"/>
<name>V9Z512_9BACL</name>
<reference evidence="1" key="1">
    <citation type="journal article" date="2014" name="Appl. Environ. Microbiol.">
        <title>Characterization of a Multiresistant Mosaic Plasmid from a Fish Farm Sediment Exiguobacterium sp. Isolate Reveals Aggregation of Functional Clinic-Associated Antibiotic Resistance Genes.</title>
        <authorList>
            <person name="Yang J."/>
            <person name="Wang C."/>
            <person name="Wu J."/>
            <person name="Liu L."/>
            <person name="Zhang G."/>
            <person name="Feng J."/>
        </authorList>
    </citation>
    <scope>NUCLEOTIDE SEQUENCE</scope>
    <source>
        <strain evidence="1">S3-2</strain>
        <plasmid evidence="1">pMC1</plasmid>
    </source>
</reference>